<protein>
    <submittedName>
        <fullName evidence="1">DUF3822 family protein</fullName>
    </submittedName>
</protein>
<dbReference type="EMBL" id="CP060007">
    <property type="protein sequence ID" value="QNA43010.1"/>
    <property type="molecule type" value="Genomic_DNA"/>
</dbReference>
<dbReference type="AlphaFoldDB" id="A0A7G5XC07"/>
<organism evidence="1 2">
    <name type="scientific">Lacibacter sediminis</name>
    <dbReference type="NCBI Taxonomy" id="2760713"/>
    <lineage>
        <taxon>Bacteria</taxon>
        <taxon>Pseudomonadati</taxon>
        <taxon>Bacteroidota</taxon>
        <taxon>Chitinophagia</taxon>
        <taxon>Chitinophagales</taxon>
        <taxon>Chitinophagaceae</taxon>
        <taxon>Lacibacter</taxon>
    </lineage>
</organism>
<sequence>MITVLHPSVFIESNEAKHVDTATAYLLVQTGTGFIGFASFQPTEKKVNSWIVFELDQQISAAQLEEKLSAIAAAYTWVHTNYQKVILLQYAPLNVLVPAILNTEAGKEQLLQLVHGPQTNRVLVKDIVLQQSLVNHYAVDADLASLLNKRFPKGEWWHVQSLLLTKTAAGGARVTATIRFNEVQLTVEKNGNWLLLQSYNYHTPEDVLYYILNAMQQLDLTQEETTVYLQGMIDQHSALYDVLHLYILNLQLKDELQFSFPAATEEHPVHLSASLDQVLSCVS</sequence>
<gene>
    <name evidence="1" type="ORF">H4075_13020</name>
</gene>
<dbReference type="Proteomes" id="UP000515344">
    <property type="component" value="Chromosome"/>
</dbReference>
<dbReference type="Pfam" id="PF12864">
    <property type="entry name" value="DUF3822"/>
    <property type="match status" value="1"/>
</dbReference>
<dbReference type="KEGG" id="lacs:H4075_13020"/>
<evidence type="ECO:0000313" key="1">
    <source>
        <dbReference type="EMBL" id="QNA43010.1"/>
    </source>
</evidence>
<keyword evidence="2" id="KW-1185">Reference proteome</keyword>
<dbReference type="CDD" id="cd24013">
    <property type="entry name" value="ASKHA_ATPase_BT3980-like"/>
    <property type="match status" value="1"/>
</dbReference>
<dbReference type="InterPro" id="IPR024213">
    <property type="entry name" value="DUF3822"/>
</dbReference>
<dbReference type="Gene3D" id="3.30.420.250">
    <property type="match status" value="1"/>
</dbReference>
<evidence type="ECO:0000313" key="2">
    <source>
        <dbReference type="Proteomes" id="UP000515344"/>
    </source>
</evidence>
<dbReference type="RefSeq" id="WP_182801276.1">
    <property type="nucleotide sequence ID" value="NZ_CP060007.1"/>
</dbReference>
<reference evidence="2" key="1">
    <citation type="submission" date="2020-08" db="EMBL/GenBank/DDBJ databases">
        <title>Lacibacter sp. S13-6-6 genome sequencing.</title>
        <authorList>
            <person name="Jin L."/>
        </authorList>
    </citation>
    <scope>NUCLEOTIDE SEQUENCE [LARGE SCALE GENOMIC DNA]</scope>
    <source>
        <strain evidence="2">S13-6-6</strain>
    </source>
</reference>
<proteinExistence type="predicted"/>
<accession>A0A7G5XC07</accession>
<dbReference type="Gene3D" id="3.30.420.260">
    <property type="match status" value="1"/>
</dbReference>
<name>A0A7G5XC07_9BACT</name>